<evidence type="ECO:0000313" key="14">
    <source>
        <dbReference type="EnsemblMetazoa" id="G2958.1:cds"/>
    </source>
</evidence>
<keyword evidence="11" id="KW-0325">Glycoprotein</keyword>
<evidence type="ECO:0000256" key="7">
    <source>
        <dbReference type="ARBA" id="ARBA00022837"/>
    </source>
</evidence>
<evidence type="ECO:0000256" key="9">
    <source>
        <dbReference type="ARBA" id="ARBA00022989"/>
    </source>
</evidence>
<dbReference type="AlphaFoldDB" id="A0A8W8LXK4"/>
<dbReference type="EnsemblMetazoa" id="G2958.1">
    <property type="protein sequence ID" value="G2958.1:cds"/>
    <property type="gene ID" value="G2958"/>
</dbReference>
<keyword evidence="7 12" id="KW-0106">Calcium</keyword>
<keyword evidence="3" id="KW-0812">Transmembrane</keyword>
<dbReference type="InterPro" id="IPR050971">
    <property type="entry name" value="Cadherin-domain_protein"/>
</dbReference>
<evidence type="ECO:0000256" key="5">
    <source>
        <dbReference type="ARBA" id="ARBA00022729"/>
    </source>
</evidence>
<reference evidence="14" key="1">
    <citation type="submission" date="2022-08" db="UniProtKB">
        <authorList>
            <consortium name="EnsemblMetazoa"/>
        </authorList>
    </citation>
    <scope>IDENTIFICATION</scope>
    <source>
        <strain evidence="14">05x7-T-G4-1.051#20</strain>
    </source>
</reference>
<dbReference type="PANTHER" id="PTHR24025">
    <property type="entry name" value="DESMOGLEIN FAMILY MEMBER"/>
    <property type="match status" value="1"/>
</dbReference>
<name>A0A8W8LXK4_MAGGI</name>
<feature type="domain" description="Cadherin" evidence="13">
    <location>
        <begin position="142"/>
        <end position="259"/>
    </location>
</feature>
<proteinExistence type="predicted"/>
<evidence type="ECO:0000256" key="4">
    <source>
        <dbReference type="ARBA" id="ARBA00022723"/>
    </source>
</evidence>
<dbReference type="PANTHER" id="PTHR24025:SF23">
    <property type="entry name" value="NEURAL-CADHERIN"/>
    <property type="match status" value="1"/>
</dbReference>
<feature type="domain" description="Cadherin" evidence="13">
    <location>
        <begin position="272"/>
        <end position="400"/>
    </location>
</feature>
<dbReference type="Gene3D" id="2.60.40.60">
    <property type="entry name" value="Cadherins"/>
    <property type="match status" value="2"/>
</dbReference>
<dbReference type="GO" id="GO:0005911">
    <property type="term" value="C:cell-cell junction"/>
    <property type="evidence" value="ECO:0007669"/>
    <property type="project" value="TreeGrafter"/>
</dbReference>
<sequence length="496" mass="54079">MAWWVAEAQDCQPLDPISGSALTVQIPEADDQTLLSNNPDFYRKQIRIGGTYNLGVNLQLSQGTAAFNPNTYFAFSTATNSNTGIYIRLIQPVDRDGNAFNVQRVGNSETFSLTCTTNTGTTRTYSLVVQFVDQNDNSPIFQNTPYSVTVNELTPIGLTVYQQITATDADQSNNGQITYSLLAGDGTINDGSRFFAINPTTGVLTVKETLDYEGLSNLNKLYSIQVQATDNPINTAERRTSSQFLSVTITDGDDLGPAFEYSSCFRYSGYCFDPRYTSSITSTSLNTQLVVFPYPPQTPFNQPVTVQARDKDTLNAPIVFDIETTVPSGYASFFSVQTQQQTGSNFYSAFITQTQSINRASVGGKLELILRASEETGHKRSTRATIDVTVSGTNDFDPVVTSSSGNFIGTISEDADAGTPLRAQGSTDAIQLVVTDQDVLPGDPDPTYFFVPDTNLFTVNGKGFISLVSAGSLDFETNSAVYFYGRCKRGKYCRET</sequence>
<dbReference type="Pfam" id="PF00028">
    <property type="entry name" value="Cadherin"/>
    <property type="match status" value="1"/>
</dbReference>
<dbReference type="FunFam" id="2.60.40.60:FF:000123">
    <property type="entry name" value="Protocadherin beta 4"/>
    <property type="match status" value="1"/>
</dbReference>
<evidence type="ECO:0000256" key="6">
    <source>
        <dbReference type="ARBA" id="ARBA00022737"/>
    </source>
</evidence>
<keyword evidence="8" id="KW-0130">Cell adhesion</keyword>
<dbReference type="CDD" id="cd11304">
    <property type="entry name" value="Cadherin_repeat"/>
    <property type="match status" value="1"/>
</dbReference>
<feature type="domain" description="Cadherin" evidence="13">
    <location>
        <begin position="18"/>
        <end position="141"/>
    </location>
</feature>
<protein>
    <recommendedName>
        <fullName evidence="13">Cadherin domain-containing protein</fullName>
    </recommendedName>
</protein>
<dbReference type="SMART" id="SM00112">
    <property type="entry name" value="CA"/>
    <property type="match status" value="2"/>
</dbReference>
<keyword evidence="9" id="KW-1133">Transmembrane helix</keyword>
<evidence type="ECO:0000256" key="12">
    <source>
        <dbReference type="PROSITE-ProRule" id="PRU00043"/>
    </source>
</evidence>
<dbReference type="SUPFAM" id="SSF49313">
    <property type="entry name" value="Cadherin-like"/>
    <property type="match status" value="1"/>
</dbReference>
<evidence type="ECO:0000256" key="8">
    <source>
        <dbReference type="ARBA" id="ARBA00022889"/>
    </source>
</evidence>
<comment type="subcellular location">
    <subcellularLocation>
        <location evidence="1">Cell membrane</location>
        <topology evidence="1">Single-pass type I membrane protein</topology>
    </subcellularLocation>
</comment>
<keyword evidence="15" id="KW-1185">Reference proteome</keyword>
<keyword evidence="2" id="KW-1003">Cell membrane</keyword>
<keyword evidence="6" id="KW-0677">Repeat</keyword>
<evidence type="ECO:0000313" key="15">
    <source>
        <dbReference type="Proteomes" id="UP000005408"/>
    </source>
</evidence>
<dbReference type="Proteomes" id="UP000005408">
    <property type="component" value="Unassembled WGS sequence"/>
</dbReference>
<dbReference type="PRINTS" id="PR00205">
    <property type="entry name" value="CADHERIN"/>
</dbReference>
<keyword evidence="10" id="KW-0472">Membrane</keyword>
<organism evidence="14 15">
    <name type="scientific">Magallana gigas</name>
    <name type="common">Pacific oyster</name>
    <name type="synonym">Crassostrea gigas</name>
    <dbReference type="NCBI Taxonomy" id="29159"/>
    <lineage>
        <taxon>Eukaryota</taxon>
        <taxon>Metazoa</taxon>
        <taxon>Spiralia</taxon>
        <taxon>Lophotrochozoa</taxon>
        <taxon>Mollusca</taxon>
        <taxon>Bivalvia</taxon>
        <taxon>Autobranchia</taxon>
        <taxon>Pteriomorphia</taxon>
        <taxon>Ostreida</taxon>
        <taxon>Ostreoidea</taxon>
        <taxon>Ostreidae</taxon>
        <taxon>Magallana</taxon>
    </lineage>
</organism>
<evidence type="ECO:0000256" key="1">
    <source>
        <dbReference type="ARBA" id="ARBA00004251"/>
    </source>
</evidence>
<evidence type="ECO:0000256" key="2">
    <source>
        <dbReference type="ARBA" id="ARBA00022475"/>
    </source>
</evidence>
<dbReference type="InterPro" id="IPR002126">
    <property type="entry name" value="Cadherin-like_dom"/>
</dbReference>
<dbReference type="GO" id="GO:0007156">
    <property type="term" value="P:homophilic cell adhesion via plasma membrane adhesion molecules"/>
    <property type="evidence" value="ECO:0007669"/>
    <property type="project" value="InterPro"/>
</dbReference>
<evidence type="ECO:0000256" key="3">
    <source>
        <dbReference type="ARBA" id="ARBA00022692"/>
    </source>
</evidence>
<accession>A0A8W8LXK4</accession>
<keyword evidence="5" id="KW-0732">Signal</keyword>
<evidence type="ECO:0000259" key="13">
    <source>
        <dbReference type="PROSITE" id="PS50268"/>
    </source>
</evidence>
<dbReference type="GO" id="GO:0005886">
    <property type="term" value="C:plasma membrane"/>
    <property type="evidence" value="ECO:0007669"/>
    <property type="project" value="UniProtKB-SubCell"/>
</dbReference>
<dbReference type="GO" id="GO:0005509">
    <property type="term" value="F:calcium ion binding"/>
    <property type="evidence" value="ECO:0007669"/>
    <property type="project" value="UniProtKB-UniRule"/>
</dbReference>
<evidence type="ECO:0000256" key="10">
    <source>
        <dbReference type="ARBA" id="ARBA00023136"/>
    </source>
</evidence>
<evidence type="ECO:0000256" key="11">
    <source>
        <dbReference type="ARBA" id="ARBA00023180"/>
    </source>
</evidence>
<keyword evidence="4" id="KW-0479">Metal-binding</keyword>
<dbReference type="PROSITE" id="PS50268">
    <property type="entry name" value="CADHERIN_2"/>
    <property type="match status" value="3"/>
</dbReference>
<dbReference type="InterPro" id="IPR015919">
    <property type="entry name" value="Cadherin-like_sf"/>
</dbReference>